<evidence type="ECO:0000313" key="3">
    <source>
        <dbReference type="Proteomes" id="UP000054516"/>
    </source>
</evidence>
<protein>
    <submittedName>
        <fullName evidence="2">Putative formate dehydrogenase protein</fullName>
    </submittedName>
</protein>
<organism evidence="2">
    <name type="scientific">Rosellinia necatrix</name>
    <name type="common">White root-rot fungus</name>
    <dbReference type="NCBI Taxonomy" id="77044"/>
    <lineage>
        <taxon>Eukaryota</taxon>
        <taxon>Fungi</taxon>
        <taxon>Dikarya</taxon>
        <taxon>Ascomycota</taxon>
        <taxon>Pezizomycotina</taxon>
        <taxon>Sordariomycetes</taxon>
        <taxon>Xylariomycetidae</taxon>
        <taxon>Xylariales</taxon>
        <taxon>Xylariaceae</taxon>
        <taxon>Rosellinia</taxon>
    </lineage>
</organism>
<dbReference type="Pfam" id="PF18922">
    <property type="entry name" value="DUF5672"/>
    <property type="match status" value="1"/>
</dbReference>
<gene>
    <name evidence="2" type="ORF">SAMD00023353_1901510</name>
</gene>
<dbReference type="EMBL" id="DF977464">
    <property type="protein sequence ID" value="GAP86432.2"/>
    <property type="molecule type" value="Genomic_DNA"/>
</dbReference>
<feature type="domain" description="DUF5672" evidence="1">
    <location>
        <begin position="109"/>
        <end position="284"/>
    </location>
</feature>
<evidence type="ECO:0000259" key="1">
    <source>
        <dbReference type="Pfam" id="PF18922"/>
    </source>
</evidence>
<dbReference type="InterPro" id="IPR043729">
    <property type="entry name" value="DUF5672"/>
</dbReference>
<proteinExistence type="predicted"/>
<dbReference type="Proteomes" id="UP000054516">
    <property type="component" value="Unassembled WGS sequence"/>
</dbReference>
<sequence>MAETRIIPPTIAIKKHTDRVAVIIEDRPLGNLIPVILHFHVVLGPEWPVILYTTQPTAEILLRSASFSRAVNASEIEIRYLPANTFARNRYLRRKTLTSGCALAPARETKQNETATFSTHASVSAFLTNPYLWTDLAPYARVLLFQADSILCAGATTTMTTTTTTTTTTVDEFVAAGYDLVGAPIAAGLGRGFNGGLSLRGRDAVLRVLRRWDFAADNRPDDSAGGGGGGGGGNPDGWRFEDQWLYARLRDLDGPPAVLPDAETAARFAVESVWVDGARPLGFHQPHRWQADHMEEIMAYCPEVGMIAGSSFF</sequence>
<evidence type="ECO:0000313" key="2">
    <source>
        <dbReference type="EMBL" id="GAP86432.2"/>
    </source>
</evidence>
<dbReference type="OMA" id="PEWPVIL"/>
<name>A0A1W2TEI7_ROSNE</name>
<dbReference type="AlphaFoldDB" id="A0A1W2TEI7"/>
<reference evidence="2" key="1">
    <citation type="submission" date="2016-03" db="EMBL/GenBank/DDBJ databases">
        <title>Draft genome sequence of Rosellinia necatrix.</title>
        <authorList>
            <person name="Kanematsu S."/>
        </authorList>
    </citation>
    <scope>NUCLEOTIDE SEQUENCE [LARGE SCALE GENOMIC DNA]</scope>
    <source>
        <strain evidence="2">W97</strain>
    </source>
</reference>
<accession>A0A1W2TEI7</accession>
<dbReference type="OrthoDB" id="10025998at2759"/>
<dbReference type="STRING" id="77044.A0A1W2TEI7"/>
<keyword evidence="3" id="KW-1185">Reference proteome</keyword>